<dbReference type="SUPFAM" id="SSF53098">
    <property type="entry name" value="Ribonuclease H-like"/>
    <property type="match status" value="1"/>
</dbReference>
<evidence type="ECO:0000259" key="2">
    <source>
        <dbReference type="Pfam" id="PF17921"/>
    </source>
</evidence>
<dbReference type="Proteomes" id="UP001190700">
    <property type="component" value="Unassembled WGS sequence"/>
</dbReference>
<dbReference type="PANTHER" id="PTHR37984">
    <property type="entry name" value="PROTEIN CBG26694"/>
    <property type="match status" value="1"/>
</dbReference>
<dbReference type="EMBL" id="LGRX02001621">
    <property type="protein sequence ID" value="KAK3285811.1"/>
    <property type="molecule type" value="Genomic_DNA"/>
</dbReference>
<gene>
    <name evidence="3" type="ORF">CYMTET_6594</name>
</gene>
<dbReference type="AlphaFoldDB" id="A0AAE0LHQ8"/>
<proteinExistence type="predicted"/>
<dbReference type="Pfam" id="PF17921">
    <property type="entry name" value="Integrase_H2C2"/>
    <property type="match status" value="1"/>
</dbReference>
<dbReference type="Gene3D" id="3.30.420.10">
    <property type="entry name" value="Ribonuclease H-like superfamily/Ribonuclease H"/>
    <property type="match status" value="1"/>
</dbReference>
<dbReference type="Gene3D" id="1.10.340.70">
    <property type="match status" value="1"/>
</dbReference>
<dbReference type="InterPro" id="IPR050951">
    <property type="entry name" value="Retrovirus_Pol_polyprotein"/>
</dbReference>
<evidence type="ECO:0000313" key="3">
    <source>
        <dbReference type="EMBL" id="KAK3285811.1"/>
    </source>
</evidence>
<dbReference type="GO" id="GO:0003676">
    <property type="term" value="F:nucleic acid binding"/>
    <property type="evidence" value="ECO:0007669"/>
    <property type="project" value="InterPro"/>
</dbReference>
<sequence length="339" mass="36431">MRIEEVIPTRDYQGNPTQLFTGADGTLNTAGPFLAGSGGVCASFEIAAPEDPTPACVPGSGGHMYKGRKSTRFTWHAFWRKVPRGPQRRVHPGRPPSSTAWAGAGGTPPSLEALPPHCGRGAMAGVRRSLSAGAGGDSPLGEIVFREAHDSPAAGHTGRDKTLERVLRRFWWKNASDDVGAWVASCPTCQAAKPRSSYLDGLLNPHSIPSRDWQDVGVDFVTGLPLTEQGNGAFVAFTCKLSKMVHVVPVNFGERSAATVARIYFDTVRRQHEAPMKIVSDRDPRFQDAFWEGADAVDGGESGDDCSRQPPLRWTGGTHQRSYCGGHVPGSFVDDNPVD</sequence>
<dbReference type="InterPro" id="IPR012337">
    <property type="entry name" value="RNaseH-like_sf"/>
</dbReference>
<dbReference type="InterPro" id="IPR036397">
    <property type="entry name" value="RNaseH_sf"/>
</dbReference>
<comment type="caution">
    <text evidence="3">The sequence shown here is derived from an EMBL/GenBank/DDBJ whole genome shotgun (WGS) entry which is preliminary data.</text>
</comment>
<feature type="region of interest" description="Disordered" evidence="1">
    <location>
        <begin position="84"/>
        <end position="118"/>
    </location>
</feature>
<evidence type="ECO:0000313" key="4">
    <source>
        <dbReference type="Proteomes" id="UP001190700"/>
    </source>
</evidence>
<reference evidence="3 4" key="1">
    <citation type="journal article" date="2015" name="Genome Biol. Evol.">
        <title>Comparative Genomics of a Bacterivorous Green Alga Reveals Evolutionary Causalities and Consequences of Phago-Mixotrophic Mode of Nutrition.</title>
        <authorList>
            <person name="Burns J.A."/>
            <person name="Paasch A."/>
            <person name="Narechania A."/>
            <person name="Kim E."/>
        </authorList>
    </citation>
    <scope>NUCLEOTIDE SEQUENCE [LARGE SCALE GENOMIC DNA]</scope>
    <source>
        <strain evidence="3 4">PLY_AMNH</strain>
    </source>
</reference>
<feature type="domain" description="Integrase zinc-binding" evidence="2">
    <location>
        <begin position="142"/>
        <end position="195"/>
    </location>
</feature>
<name>A0AAE0LHQ8_9CHLO</name>
<keyword evidence="4" id="KW-1185">Reference proteome</keyword>
<dbReference type="InterPro" id="IPR041588">
    <property type="entry name" value="Integrase_H2C2"/>
</dbReference>
<accession>A0AAE0LHQ8</accession>
<protein>
    <recommendedName>
        <fullName evidence="2">Integrase zinc-binding domain-containing protein</fullName>
    </recommendedName>
</protein>
<dbReference type="PANTHER" id="PTHR37984:SF5">
    <property type="entry name" value="PROTEIN NYNRIN-LIKE"/>
    <property type="match status" value="1"/>
</dbReference>
<evidence type="ECO:0000256" key="1">
    <source>
        <dbReference type="SAM" id="MobiDB-lite"/>
    </source>
</evidence>
<organism evidence="3 4">
    <name type="scientific">Cymbomonas tetramitiformis</name>
    <dbReference type="NCBI Taxonomy" id="36881"/>
    <lineage>
        <taxon>Eukaryota</taxon>
        <taxon>Viridiplantae</taxon>
        <taxon>Chlorophyta</taxon>
        <taxon>Pyramimonadophyceae</taxon>
        <taxon>Pyramimonadales</taxon>
        <taxon>Pyramimonadaceae</taxon>
        <taxon>Cymbomonas</taxon>
    </lineage>
</organism>